<evidence type="ECO:0000313" key="1">
    <source>
        <dbReference type="EMBL" id="MBC2844893.1"/>
    </source>
</evidence>
<keyword evidence="1" id="KW-0121">Carboxypeptidase</keyword>
<accession>A0A842IT04</accession>
<organism evidence="1 2">
    <name type="scientific">Winogradskyella flava</name>
    <dbReference type="NCBI Taxonomy" id="1884876"/>
    <lineage>
        <taxon>Bacteria</taxon>
        <taxon>Pseudomonadati</taxon>
        <taxon>Bacteroidota</taxon>
        <taxon>Flavobacteriia</taxon>
        <taxon>Flavobacteriales</taxon>
        <taxon>Flavobacteriaceae</taxon>
        <taxon>Winogradskyella</taxon>
    </lineage>
</organism>
<reference evidence="1" key="1">
    <citation type="submission" date="2020-08" db="EMBL/GenBank/DDBJ databases">
        <title>Winogradskyella ouciana sp. nov., isolated from the hadal seawater of the Mariana Trench.</title>
        <authorList>
            <person name="He X."/>
        </authorList>
    </citation>
    <scope>NUCLEOTIDE SEQUENCE [LARGE SCALE GENOMIC DNA]</scope>
    <source>
        <strain evidence="1">KCTC 52348</strain>
    </source>
</reference>
<dbReference type="Pfam" id="PF13715">
    <property type="entry name" value="CarbopepD_reg_2"/>
    <property type="match status" value="1"/>
</dbReference>
<evidence type="ECO:0000313" key="2">
    <source>
        <dbReference type="Proteomes" id="UP000533900"/>
    </source>
</evidence>
<keyword evidence="2" id="KW-1185">Reference proteome</keyword>
<keyword evidence="1" id="KW-0645">Protease</keyword>
<keyword evidence="1" id="KW-0378">Hydrolase</keyword>
<dbReference type="InterPro" id="IPR008969">
    <property type="entry name" value="CarboxyPept-like_regulatory"/>
</dbReference>
<name>A0A842IT04_9FLAO</name>
<proteinExistence type="predicted"/>
<comment type="caution">
    <text evidence="1">The sequence shown here is derived from an EMBL/GenBank/DDBJ whole genome shotgun (WGS) entry which is preliminary data.</text>
</comment>
<dbReference type="Gene3D" id="2.60.40.1120">
    <property type="entry name" value="Carboxypeptidase-like, regulatory domain"/>
    <property type="match status" value="1"/>
</dbReference>
<dbReference type="RefSeq" id="WP_185788619.1">
    <property type="nucleotide sequence ID" value="NZ_JACLCP010000002.1"/>
</dbReference>
<protein>
    <submittedName>
        <fullName evidence="1">Carboxypeptidase-like regulatory domain-containing protein</fullName>
    </submittedName>
</protein>
<dbReference type="SUPFAM" id="SSF49464">
    <property type="entry name" value="Carboxypeptidase regulatory domain-like"/>
    <property type="match status" value="1"/>
</dbReference>
<dbReference type="AlphaFoldDB" id="A0A842IT04"/>
<gene>
    <name evidence="1" type="ORF">H7F21_07310</name>
</gene>
<dbReference type="EMBL" id="JACLCP010000002">
    <property type="protein sequence ID" value="MBC2844893.1"/>
    <property type="molecule type" value="Genomic_DNA"/>
</dbReference>
<dbReference type="GO" id="GO:0004180">
    <property type="term" value="F:carboxypeptidase activity"/>
    <property type="evidence" value="ECO:0007669"/>
    <property type="project" value="UniProtKB-KW"/>
</dbReference>
<sequence length="141" mass="16193">MSKLRLIITVLVLFFSPIDLFGQTKTVSGQVLNEHLEPLSKVFIHTLDMQFKTTSDENGNYSITLPKDTKVLKIQCIGQESETIKVLNHCILNIILLDDIIAEFETKEEHLKDYIKRNKEIGKKYKRAIEKGLFGENKPCN</sequence>
<dbReference type="Proteomes" id="UP000533900">
    <property type="component" value="Unassembled WGS sequence"/>
</dbReference>